<feature type="region of interest" description="Disordered" evidence="5">
    <location>
        <begin position="908"/>
        <end position="945"/>
    </location>
</feature>
<dbReference type="SMART" id="SM00544">
    <property type="entry name" value="MA3"/>
    <property type="match status" value="1"/>
</dbReference>
<feature type="compositionally biased region" description="Low complexity" evidence="5">
    <location>
        <begin position="46"/>
        <end position="58"/>
    </location>
</feature>
<dbReference type="FunFam" id="1.25.40.180:FF:000034">
    <property type="entry name" value="Eukaryotic translation initiation factor 4G"/>
    <property type="match status" value="1"/>
</dbReference>
<feature type="region of interest" description="Disordered" evidence="5">
    <location>
        <begin position="625"/>
        <end position="667"/>
    </location>
</feature>
<dbReference type="InterPro" id="IPR003891">
    <property type="entry name" value="Initiation_fac_eIF4g_MI"/>
</dbReference>
<evidence type="ECO:0000313" key="7">
    <source>
        <dbReference type="EMBL" id="KAJ7950724.1"/>
    </source>
</evidence>
<dbReference type="InterPro" id="IPR016024">
    <property type="entry name" value="ARM-type_fold"/>
</dbReference>
<dbReference type="KEGG" id="qsa:O6P43_026878"/>
<dbReference type="InterPro" id="IPR003890">
    <property type="entry name" value="MIF4G-like_typ-3"/>
</dbReference>
<evidence type="ECO:0000256" key="3">
    <source>
        <dbReference type="ARBA" id="ARBA00022845"/>
    </source>
</evidence>
<protein>
    <submittedName>
        <fullName evidence="7">Eukaryotic translation initiation factor 4G</fullName>
    </submittedName>
</protein>
<accession>A0AAD7L367</accession>
<feature type="region of interest" description="Disordered" evidence="5">
    <location>
        <begin position="1"/>
        <end position="156"/>
    </location>
</feature>
<feature type="compositionally biased region" description="Polar residues" evidence="5">
    <location>
        <begin position="413"/>
        <end position="423"/>
    </location>
</feature>
<reference evidence="7" key="1">
    <citation type="journal article" date="2023" name="Science">
        <title>Elucidation of the pathway for biosynthesis of saponin adjuvants from the soapbark tree.</title>
        <authorList>
            <person name="Reed J."/>
            <person name="Orme A."/>
            <person name="El-Demerdash A."/>
            <person name="Owen C."/>
            <person name="Martin L.B.B."/>
            <person name="Misra R.C."/>
            <person name="Kikuchi S."/>
            <person name="Rejzek M."/>
            <person name="Martin A.C."/>
            <person name="Harkess A."/>
            <person name="Leebens-Mack J."/>
            <person name="Louveau T."/>
            <person name="Stephenson M.J."/>
            <person name="Osbourn A."/>
        </authorList>
    </citation>
    <scope>NUCLEOTIDE SEQUENCE</scope>
    <source>
        <strain evidence="7">S10</strain>
    </source>
</reference>
<proteinExistence type="inferred from homology"/>
<evidence type="ECO:0000256" key="2">
    <source>
        <dbReference type="ARBA" id="ARBA00022540"/>
    </source>
</evidence>
<feature type="domain" description="MI" evidence="6">
    <location>
        <begin position="1575"/>
        <end position="1691"/>
    </location>
</feature>
<name>A0AAD7L367_QUISA</name>
<evidence type="ECO:0000256" key="5">
    <source>
        <dbReference type="SAM" id="MobiDB-lite"/>
    </source>
</evidence>
<feature type="compositionally biased region" description="Basic and acidic residues" evidence="5">
    <location>
        <begin position="189"/>
        <end position="200"/>
    </location>
</feature>
<dbReference type="Pfam" id="PF02854">
    <property type="entry name" value="MIF4G"/>
    <property type="match status" value="2"/>
</dbReference>
<feature type="region of interest" description="Disordered" evidence="5">
    <location>
        <begin position="1409"/>
        <end position="1434"/>
    </location>
</feature>
<comment type="similarity">
    <text evidence="1">Belongs to the eukaryotic initiation factor 4G family.</text>
</comment>
<feature type="compositionally biased region" description="Basic residues" evidence="5">
    <location>
        <begin position="930"/>
        <end position="939"/>
    </location>
</feature>
<feature type="region of interest" description="Disordered" evidence="5">
    <location>
        <begin position="398"/>
        <end position="423"/>
    </location>
</feature>
<comment type="caution">
    <text evidence="7">The sequence shown here is derived from an EMBL/GenBank/DDBJ whole genome shotgun (WGS) entry which is preliminary data.</text>
</comment>
<dbReference type="GO" id="GO:0003729">
    <property type="term" value="F:mRNA binding"/>
    <property type="evidence" value="ECO:0007669"/>
    <property type="project" value="TreeGrafter"/>
</dbReference>
<dbReference type="SUPFAM" id="SSF48371">
    <property type="entry name" value="ARM repeat"/>
    <property type="match status" value="2"/>
</dbReference>
<dbReference type="SMART" id="SM00543">
    <property type="entry name" value="MIF4G"/>
    <property type="match status" value="1"/>
</dbReference>
<feature type="region of interest" description="Disordered" evidence="5">
    <location>
        <begin position="175"/>
        <end position="259"/>
    </location>
</feature>
<dbReference type="Gene3D" id="1.25.40.180">
    <property type="match status" value="3"/>
</dbReference>
<dbReference type="PROSITE" id="PS51366">
    <property type="entry name" value="MI"/>
    <property type="match status" value="1"/>
</dbReference>
<evidence type="ECO:0000256" key="4">
    <source>
        <dbReference type="ARBA" id="ARBA00022917"/>
    </source>
</evidence>
<dbReference type="Pfam" id="PF02847">
    <property type="entry name" value="MA3"/>
    <property type="match status" value="1"/>
</dbReference>
<feature type="compositionally biased region" description="Polar residues" evidence="5">
    <location>
        <begin position="62"/>
        <end position="99"/>
    </location>
</feature>
<keyword evidence="3" id="KW-0810">Translation regulation</keyword>
<keyword evidence="4" id="KW-0648">Protein biosynthesis</keyword>
<dbReference type="PANTHER" id="PTHR23253">
    <property type="entry name" value="EUKARYOTIC TRANSLATION INITIATION FACTOR 4 GAMMA"/>
    <property type="match status" value="1"/>
</dbReference>
<feature type="region of interest" description="Disordered" evidence="5">
    <location>
        <begin position="1506"/>
        <end position="1530"/>
    </location>
</feature>
<feature type="compositionally biased region" description="Low complexity" evidence="5">
    <location>
        <begin position="246"/>
        <end position="258"/>
    </location>
</feature>
<dbReference type="GO" id="GO:0016281">
    <property type="term" value="C:eukaryotic translation initiation factor 4F complex"/>
    <property type="evidence" value="ECO:0007669"/>
    <property type="project" value="TreeGrafter"/>
</dbReference>
<dbReference type="Proteomes" id="UP001163823">
    <property type="component" value="Chromosome 11"/>
</dbReference>
<feature type="compositionally biased region" description="Basic and acidic residues" evidence="5">
    <location>
        <begin position="628"/>
        <end position="643"/>
    </location>
</feature>
<feature type="region of interest" description="Disordered" evidence="5">
    <location>
        <begin position="543"/>
        <end position="592"/>
    </location>
</feature>
<dbReference type="GO" id="GO:0006417">
    <property type="term" value="P:regulation of translation"/>
    <property type="evidence" value="ECO:0007669"/>
    <property type="project" value="UniProtKB-KW"/>
</dbReference>
<sequence>MSFQQSRSDKSDIQYRKSGRLISNQQRGSSGSYVKGGGGGGPAPSPSITSSSSLSSNRSLKKSNNVQGGQSRVNPATVSSAESNNASTARTLQNGSHVQPQLHGVSDAISTSSVAKPAETSVAQRSTRAVPKAPTSQHAPLGSAAPTTPAKATGDASKAFPFQFGSISPGFMNGMAIPARTSSAPPNLDEQKRDQARHDSFGSVPSLPTAPVPKQQPPRKDAGNVGQSSTVESRLVPKAKMDAQVSPSPSSSQMPKSSAVPMTGISMTMPFHHSQTSVQFSGPNLHIQSQGMSSSSLQIPMPMPLPMGNPPQVQHQVFVPGLQPHPMHPQGIIPGQNMSFTAQMGPQMAQLGKNIGLGITPQYAQQQGGNFGGPPRKTTVKITHPDTHEELRLDKRADTYSDGGISGPRSHPNMPSQSQPIPSFAASHNVNYYQPNSYNAGSLFYPSSSVPLTSSQITSTSQPRFNYPVNHPQTVAFMNPSLNSLPVNKTGTPIHNIVEVPKLEHSREVHNVVSSTPSGATPVTVKPSGGSGVVVTSISNCNSSTGIENNESPTPSKASGEASSSIPQKNSETCSEITLQQSKSGTDSSKLPPKQSTAVYIENVTFNPSLPASAVLAEESLSIMSNNEGRRKEPLMRSNSIKDHQKKPGKRSQSQQQVGGESLTVSSLPSPAVEISFSVDIRGSEPLETTEDIPTTITSENMSSTAEMPSTIDESVPNAVKPKVDISEEGYASFTSDVSGSGFVTGTADSHHDSIQKLSQPCVLLKQDSMEKVENHERKLPEGSRGDIKNCGLYSESISLNLTEQDSVQNLATINDDVQTLNTVNKGVDEPKIGELVRKCDGVGMFTSTMSDSGDVASLSRKDSITSNEAVSESSGTSDQQFSSVLTNDLPAATSKHDGDCAGNSGGGFLSLPVSGPNDRPVLEPNKAKAASKGKKKRKEVLQKADAAGTTSDLYNAYKGPEEKDTAAFSESTEIASVTEILKQEPTDSAETDAIAREKGGQTKVEPDDWEDAADMLTPKLEVADSDAGGNLAKKYSRDFLLKFADQCVDLPKNFEIAADIAEAVMTANVNSSHLVERDSYPSPGRIIDRPRRDIRLDASFGGHQGFRPGQGGNFGVLRNPRAQAPLQYGILSGPLQSMGPQGGMQRHSPDAERWQRATNFQKGLIPSPHTPLQMMHKAEKKYEVGKVTDEEQAKQRQLKAILNKLTPQNFEKLFEQVKEVNIDNAVTLSGVITQIFDKALMEPTFCEMYANFCFHLAGELPDFSEDNEKITFKRLLLNKCQEEFERGKESRKKPIRLRTRVRLNNLKEKEKKRESRHDDGCWYQDPDEEDIEALCKLMSTIGEMIDHPKAKEHMDAYFERMKMLSNNMNLSSRVRFMLKDAIDLRKNKWQQRRKVEGPKKIEEIHRDAAQERQGQASRLGRGPGISPSTRRMPMDFGPRGSTILSSPNAQMGSFRGTPTQVRGYSAKDARLDDRQSYEARNLSVTLPQRPAADGSITLGPQGGLARGMSGRGPPAVSSAPVSDIPPGPGDSRRMTAVLNDRSFNRSLATSPPARVQLPAVSQNVPSEKIWPEERLRDMSLSAIKEFYSARDEKEVALCVKDLNSPSFHPSMVSLWVTDSFERKDWNEIFWLSCLFNLTKSQDGTLSRAQLIKGFESVLTTLEDAVNDAPRAPEFLGRIFAKAIVENVGTI</sequence>
<feature type="compositionally biased region" description="Polar residues" evidence="5">
    <location>
        <begin position="651"/>
        <end position="667"/>
    </location>
</feature>
<dbReference type="EMBL" id="JARAOO010000011">
    <property type="protein sequence ID" value="KAJ7950724.1"/>
    <property type="molecule type" value="Genomic_DNA"/>
</dbReference>
<keyword evidence="8" id="KW-1185">Reference proteome</keyword>
<dbReference type="PANTHER" id="PTHR23253:SF9">
    <property type="entry name" value="EUKARYOTIC TRANSLATION INITIATION FACTOR 4 GAMMA 2"/>
    <property type="match status" value="1"/>
</dbReference>
<evidence type="ECO:0000313" key="8">
    <source>
        <dbReference type="Proteomes" id="UP001163823"/>
    </source>
</evidence>
<keyword evidence="2 7" id="KW-0396">Initiation factor</keyword>
<evidence type="ECO:0000259" key="6">
    <source>
        <dbReference type="PROSITE" id="PS51366"/>
    </source>
</evidence>
<evidence type="ECO:0000256" key="1">
    <source>
        <dbReference type="ARBA" id="ARBA00005775"/>
    </source>
</evidence>
<dbReference type="GO" id="GO:0003743">
    <property type="term" value="F:translation initiation factor activity"/>
    <property type="evidence" value="ECO:0007669"/>
    <property type="project" value="UniProtKB-KW"/>
</dbReference>
<organism evidence="7 8">
    <name type="scientific">Quillaja saponaria</name>
    <name type="common">Soap bark tree</name>
    <dbReference type="NCBI Taxonomy" id="32244"/>
    <lineage>
        <taxon>Eukaryota</taxon>
        <taxon>Viridiplantae</taxon>
        <taxon>Streptophyta</taxon>
        <taxon>Embryophyta</taxon>
        <taxon>Tracheophyta</taxon>
        <taxon>Spermatophyta</taxon>
        <taxon>Magnoliopsida</taxon>
        <taxon>eudicotyledons</taxon>
        <taxon>Gunneridae</taxon>
        <taxon>Pentapetalae</taxon>
        <taxon>rosids</taxon>
        <taxon>fabids</taxon>
        <taxon>Fabales</taxon>
        <taxon>Quillajaceae</taxon>
        <taxon>Quillaja</taxon>
    </lineage>
</organism>
<gene>
    <name evidence="7" type="ORF">O6P43_026878</name>
</gene>